<name>A0A916J0L8_9PROT</name>
<feature type="domain" description="ABC-type transport auxiliary lipoprotein component" evidence="1">
    <location>
        <begin position="56"/>
        <end position="211"/>
    </location>
</feature>
<evidence type="ECO:0000313" key="2">
    <source>
        <dbReference type="EMBL" id="CAG4882408.1"/>
    </source>
</evidence>
<reference evidence="2" key="1">
    <citation type="submission" date="2021-04" db="EMBL/GenBank/DDBJ databases">
        <authorList>
            <person name="Hornung B."/>
        </authorList>
    </citation>
    <scope>NUCLEOTIDE SEQUENCE</scope>
    <source>
        <strain evidence="2">G5G6</strain>
    </source>
</reference>
<dbReference type="Pfam" id="PF03886">
    <property type="entry name" value="ABC_trans_aux"/>
    <property type="match status" value="1"/>
</dbReference>
<dbReference type="Proteomes" id="UP000742786">
    <property type="component" value="Unassembled WGS sequence"/>
</dbReference>
<dbReference type="Gene3D" id="3.40.50.10610">
    <property type="entry name" value="ABC-type transport auxiliary lipoprotein component"/>
    <property type="match status" value="1"/>
</dbReference>
<evidence type="ECO:0000313" key="3">
    <source>
        <dbReference type="Proteomes" id="UP000742786"/>
    </source>
</evidence>
<dbReference type="PROSITE" id="PS51257">
    <property type="entry name" value="PROKAR_LIPOPROTEIN"/>
    <property type="match status" value="1"/>
</dbReference>
<organism evidence="2 3">
    <name type="scientific">Georgfuchsia toluolica</name>
    <dbReference type="NCBI Taxonomy" id="424218"/>
    <lineage>
        <taxon>Bacteria</taxon>
        <taxon>Pseudomonadati</taxon>
        <taxon>Pseudomonadota</taxon>
        <taxon>Betaproteobacteria</taxon>
        <taxon>Nitrosomonadales</taxon>
        <taxon>Sterolibacteriaceae</taxon>
        <taxon>Georgfuchsia</taxon>
    </lineage>
</organism>
<keyword evidence="3" id="KW-1185">Reference proteome</keyword>
<sequence length="227" mass="24127">MKRIAPHGSLPYLWQFAAAALSLALLSGCGVLSTMGSPAPQPTFYSLAYMPGTVPDAAAPAAPRAAVTALTLIVSPSHAAAGFDSRRIMYLRQANQLEYFAHSEWIDTPARMLTPLIVSAVESSGTFRAVVQTPGAAAGEMRLDTEILRLQHEFLGTPSKVRFTLRAYLVESATRRVIAAREFDAVVSATSEDPSGGVVAASRAVKTVLDDLSAFCADAARSVRMDK</sequence>
<dbReference type="RefSeq" id="WP_220634482.1">
    <property type="nucleotide sequence ID" value="NZ_CAJQUM010000001.1"/>
</dbReference>
<protein>
    <recommendedName>
        <fullName evidence="1">ABC-type transport auxiliary lipoprotein component domain-containing protein</fullName>
    </recommendedName>
</protein>
<gene>
    <name evidence="2" type="ORF">GTOL_10290</name>
</gene>
<dbReference type="SUPFAM" id="SSF159594">
    <property type="entry name" value="XCC0632-like"/>
    <property type="match status" value="1"/>
</dbReference>
<dbReference type="EMBL" id="CAJQUM010000001">
    <property type="protein sequence ID" value="CAG4882408.1"/>
    <property type="molecule type" value="Genomic_DNA"/>
</dbReference>
<dbReference type="AlphaFoldDB" id="A0A916J0L8"/>
<proteinExistence type="predicted"/>
<comment type="caution">
    <text evidence="2">The sequence shown here is derived from an EMBL/GenBank/DDBJ whole genome shotgun (WGS) entry which is preliminary data.</text>
</comment>
<evidence type="ECO:0000259" key="1">
    <source>
        <dbReference type="Pfam" id="PF03886"/>
    </source>
</evidence>
<accession>A0A916J0L8</accession>
<dbReference type="InterPro" id="IPR005586">
    <property type="entry name" value="ABC_trans_aux"/>
</dbReference>